<protein>
    <submittedName>
        <fullName evidence="3">Amidohydrolase</fullName>
    </submittedName>
</protein>
<dbReference type="InterPro" id="IPR032466">
    <property type="entry name" value="Metal_Hydrolase"/>
</dbReference>
<organism evidence="3 4">
    <name type="scientific">Zooshikella ganghwensis</name>
    <dbReference type="NCBI Taxonomy" id="202772"/>
    <lineage>
        <taxon>Bacteria</taxon>
        <taxon>Pseudomonadati</taxon>
        <taxon>Pseudomonadota</taxon>
        <taxon>Gammaproteobacteria</taxon>
        <taxon>Oceanospirillales</taxon>
        <taxon>Zooshikellaceae</taxon>
        <taxon>Zooshikella</taxon>
    </lineage>
</organism>
<dbReference type="Gene3D" id="3.10.310.70">
    <property type="match status" value="1"/>
</dbReference>
<keyword evidence="1" id="KW-0732">Signal</keyword>
<dbReference type="Proteomes" id="UP000257039">
    <property type="component" value="Unassembled WGS sequence"/>
</dbReference>
<keyword evidence="4" id="KW-1185">Reference proteome</keyword>
<name>A0A4P9VM63_9GAMM</name>
<sequence length="577" mass="64643">MIINKVCKYTLSLVCGWLLTCTLSYASEWLIYNVQGYTLTTQNQLKTFSALHVSDDKVKATYQKANQWQQLPASVTRVNGQGYVVLPGLTDAHGHVLGLGYKKQNIDLTASRSKHAALQKIKQFAAEHPKQQWLIGRGWNQMRWQSQAYPQAKDLDLVIRDRPVWLRRVDGHAAWANSKAMEIAGIDANTPDPEGGQILRNEKGKPTGIFIDRAMDLVRAHIPEAQPSDQQQLLKNTLLQLAKLGITSVHDAGVSGETLSLYQQLAQQHQLPIRVYAMLSASSDDYLQWLPKAPIFTADHMFTWRSIKLMLDGALGSRGAALYKDYADAPEQQGLLQYSLEQAVKKVQLAYQQGLQINTHAIGDRGNGTAIKLYQRLAKANIKPLNAEQPGRHRIEHAQIVAPKDMDHFSQLHLIASVQPTHATSDRDMAEQRLGADRLDGAYAWQRLKQHGIILTGGSDFPVEPANPFYGLHAAVTRQDRTLKPRASWLPSQRLNREDALALFTVNAAYAAFQEEVLGTLEPGKYADFIIIDRDLFNIPDNSIWQTQVMATFVAGKRVWPKQDPFQLKAGVSKQRN</sequence>
<dbReference type="GO" id="GO:0016810">
    <property type="term" value="F:hydrolase activity, acting on carbon-nitrogen (but not peptide) bonds"/>
    <property type="evidence" value="ECO:0007669"/>
    <property type="project" value="InterPro"/>
</dbReference>
<dbReference type="CDD" id="cd01300">
    <property type="entry name" value="YtcJ_like"/>
    <property type="match status" value="1"/>
</dbReference>
<dbReference type="RefSeq" id="WP_094786800.1">
    <property type="nucleotide sequence ID" value="NZ_NDXW01000001.1"/>
</dbReference>
<feature type="domain" description="Amidohydrolase 3" evidence="2">
    <location>
        <begin position="81"/>
        <end position="559"/>
    </location>
</feature>
<dbReference type="Gene3D" id="2.30.40.10">
    <property type="entry name" value="Urease, subunit C, domain 1"/>
    <property type="match status" value="1"/>
</dbReference>
<keyword evidence="3" id="KW-0378">Hydrolase</keyword>
<reference evidence="3 4" key="1">
    <citation type="submission" date="2017-04" db="EMBL/GenBank/DDBJ databases">
        <title>Draft genome sequence of Zooshikella ganghwensis VG4 isolated from Red Sea sediments.</title>
        <authorList>
            <person name="Rehman Z."/>
            <person name="Alam I."/>
            <person name="Kamau A."/>
            <person name="Bajic V."/>
            <person name="Leiknes T."/>
        </authorList>
    </citation>
    <scope>NUCLEOTIDE SEQUENCE [LARGE SCALE GENOMIC DNA]</scope>
    <source>
        <strain evidence="3 4">VG4</strain>
    </source>
</reference>
<evidence type="ECO:0000313" key="4">
    <source>
        <dbReference type="Proteomes" id="UP000257039"/>
    </source>
</evidence>
<dbReference type="SUPFAM" id="SSF51338">
    <property type="entry name" value="Composite domain of metallo-dependent hydrolases"/>
    <property type="match status" value="1"/>
</dbReference>
<dbReference type="SUPFAM" id="SSF51556">
    <property type="entry name" value="Metallo-dependent hydrolases"/>
    <property type="match status" value="1"/>
</dbReference>
<dbReference type="EMBL" id="NDXW01000001">
    <property type="protein sequence ID" value="RDH43474.1"/>
    <property type="molecule type" value="Genomic_DNA"/>
</dbReference>
<accession>A0A4P9VM63</accession>
<dbReference type="PANTHER" id="PTHR22642">
    <property type="entry name" value="IMIDAZOLONEPROPIONASE"/>
    <property type="match status" value="1"/>
</dbReference>
<dbReference type="AlphaFoldDB" id="A0A4P9VM63"/>
<dbReference type="InterPro" id="IPR033932">
    <property type="entry name" value="YtcJ-like"/>
</dbReference>
<dbReference type="InterPro" id="IPR011059">
    <property type="entry name" value="Metal-dep_hydrolase_composite"/>
</dbReference>
<evidence type="ECO:0000313" key="3">
    <source>
        <dbReference type="EMBL" id="RDH43474.1"/>
    </source>
</evidence>
<comment type="caution">
    <text evidence="3">The sequence shown here is derived from an EMBL/GenBank/DDBJ whole genome shotgun (WGS) entry which is preliminary data.</text>
</comment>
<evidence type="ECO:0000256" key="1">
    <source>
        <dbReference type="SAM" id="SignalP"/>
    </source>
</evidence>
<evidence type="ECO:0000259" key="2">
    <source>
        <dbReference type="Pfam" id="PF07969"/>
    </source>
</evidence>
<gene>
    <name evidence="3" type="ORF">B9G39_08495</name>
</gene>
<dbReference type="InterPro" id="IPR013108">
    <property type="entry name" value="Amidohydro_3"/>
</dbReference>
<dbReference type="PANTHER" id="PTHR22642:SF2">
    <property type="entry name" value="PROTEIN LONG AFTER FAR-RED 3"/>
    <property type="match status" value="1"/>
</dbReference>
<proteinExistence type="predicted"/>
<dbReference type="Pfam" id="PF07969">
    <property type="entry name" value="Amidohydro_3"/>
    <property type="match status" value="1"/>
</dbReference>
<feature type="chain" id="PRO_5020205350" evidence="1">
    <location>
        <begin position="27"/>
        <end position="577"/>
    </location>
</feature>
<dbReference type="Gene3D" id="3.20.20.140">
    <property type="entry name" value="Metal-dependent hydrolases"/>
    <property type="match status" value="1"/>
</dbReference>
<feature type="signal peptide" evidence="1">
    <location>
        <begin position="1"/>
        <end position="26"/>
    </location>
</feature>